<keyword evidence="7" id="KW-1185">Reference proteome</keyword>
<accession>A0AAD5GEZ0</accession>
<comment type="function">
    <text evidence="3">Transcription activator.</text>
</comment>
<evidence type="ECO:0000259" key="5">
    <source>
        <dbReference type="PROSITE" id="PS51667"/>
    </source>
</evidence>
<dbReference type="Proteomes" id="UP001206925">
    <property type="component" value="Unassembled WGS sequence"/>
</dbReference>
<dbReference type="GO" id="GO:0006351">
    <property type="term" value="P:DNA-templated transcription"/>
    <property type="evidence" value="ECO:0007669"/>
    <property type="project" value="UniProtKB-UniRule"/>
</dbReference>
<comment type="caution">
    <text evidence="2">Lacks conserved residue(s) required for the propagation of feature annotation.</text>
</comment>
<feature type="domain" description="WRC" evidence="5">
    <location>
        <begin position="6"/>
        <end position="51"/>
    </location>
</feature>
<evidence type="ECO:0000256" key="2">
    <source>
        <dbReference type="PROSITE-ProRule" id="PRU01002"/>
    </source>
</evidence>
<dbReference type="InterPro" id="IPR014977">
    <property type="entry name" value="WRC_dom"/>
</dbReference>
<reference evidence="6" key="1">
    <citation type="submission" date="2022-06" db="EMBL/GenBank/DDBJ databases">
        <title>Uncovering the hologenomic basis of an extraordinary plant invasion.</title>
        <authorList>
            <person name="Bieker V.C."/>
            <person name="Martin M.D."/>
            <person name="Gilbert T."/>
            <person name="Hodgins K."/>
            <person name="Battlay P."/>
            <person name="Petersen B."/>
            <person name="Wilson J."/>
        </authorList>
    </citation>
    <scope>NUCLEOTIDE SEQUENCE</scope>
    <source>
        <strain evidence="6">AA19_3_7</strain>
        <tissue evidence="6">Leaf</tissue>
    </source>
</reference>
<name>A0AAD5GEZ0_AMBAR</name>
<dbReference type="GO" id="GO:0032502">
    <property type="term" value="P:developmental process"/>
    <property type="evidence" value="ECO:0007669"/>
    <property type="project" value="InterPro"/>
</dbReference>
<keyword evidence="3" id="KW-0804">Transcription</keyword>
<sequence>MTETRQARRGSDARTDGKKWRCRLSVIPHHKYCERHVHRGRRICSRKHVEVDQTFLKSKSTATTSISSLKTTPNLQSHAKTNDDKVSINRQSLTIKKHSQGNTCNSLEFTSSTKSVLQHANDLGCGASSNDHKIGQSERCRRTDGKKWRCKKDVLPGLKYCVKHLHRGVKKDQKSNSCLSFTVGARYQQMGGNGNQSNDSGSSSEATTISM</sequence>
<feature type="region of interest" description="Disordered" evidence="4">
    <location>
        <begin position="190"/>
        <end position="211"/>
    </location>
</feature>
<dbReference type="InterPro" id="IPR031137">
    <property type="entry name" value="GRF"/>
</dbReference>
<keyword evidence="3" id="KW-0805">Transcription regulation</keyword>
<comment type="subcellular location">
    <subcellularLocation>
        <location evidence="3">Nucleus</location>
    </subcellularLocation>
</comment>
<dbReference type="PANTHER" id="PTHR31602">
    <property type="entry name" value="GROWTH-REGULATING FACTOR 5"/>
    <property type="match status" value="1"/>
</dbReference>
<comment type="caution">
    <text evidence="6">The sequence shown here is derived from an EMBL/GenBank/DDBJ whole genome shotgun (WGS) entry which is preliminary data.</text>
</comment>
<dbReference type="GO" id="GO:0005524">
    <property type="term" value="F:ATP binding"/>
    <property type="evidence" value="ECO:0007669"/>
    <property type="project" value="UniProtKB-UniRule"/>
</dbReference>
<gene>
    <name evidence="6" type="ORF">M8C21_032170</name>
</gene>
<evidence type="ECO:0000313" key="7">
    <source>
        <dbReference type="Proteomes" id="UP001206925"/>
    </source>
</evidence>
<keyword evidence="1 3" id="KW-0539">Nucleus</keyword>
<dbReference type="GO" id="GO:0005634">
    <property type="term" value="C:nucleus"/>
    <property type="evidence" value="ECO:0007669"/>
    <property type="project" value="UniProtKB-SubCell"/>
</dbReference>
<dbReference type="Pfam" id="PF08879">
    <property type="entry name" value="WRC"/>
    <property type="match status" value="2"/>
</dbReference>
<evidence type="ECO:0000256" key="4">
    <source>
        <dbReference type="SAM" id="MobiDB-lite"/>
    </source>
</evidence>
<feature type="domain" description="WRC" evidence="5">
    <location>
        <begin position="134"/>
        <end position="181"/>
    </location>
</feature>
<feature type="compositionally biased region" description="Low complexity" evidence="4">
    <location>
        <begin position="195"/>
        <end position="204"/>
    </location>
</feature>
<comment type="similarity">
    <text evidence="3">Belongs to the GRF family.</text>
</comment>
<dbReference type="PROSITE" id="PS51667">
    <property type="entry name" value="WRC"/>
    <property type="match status" value="2"/>
</dbReference>
<comment type="domain">
    <text evidence="3">The QLQ domain and WRC domain may be involved in protein-protein interaction and DNA-binding, respectively.</text>
</comment>
<evidence type="ECO:0000256" key="1">
    <source>
        <dbReference type="ARBA" id="ARBA00023242"/>
    </source>
</evidence>
<organism evidence="6 7">
    <name type="scientific">Ambrosia artemisiifolia</name>
    <name type="common">Common ragweed</name>
    <dbReference type="NCBI Taxonomy" id="4212"/>
    <lineage>
        <taxon>Eukaryota</taxon>
        <taxon>Viridiplantae</taxon>
        <taxon>Streptophyta</taxon>
        <taxon>Embryophyta</taxon>
        <taxon>Tracheophyta</taxon>
        <taxon>Spermatophyta</taxon>
        <taxon>Magnoliopsida</taxon>
        <taxon>eudicotyledons</taxon>
        <taxon>Gunneridae</taxon>
        <taxon>Pentapetalae</taxon>
        <taxon>asterids</taxon>
        <taxon>campanulids</taxon>
        <taxon>Asterales</taxon>
        <taxon>Asteraceae</taxon>
        <taxon>Asteroideae</taxon>
        <taxon>Heliantheae alliance</taxon>
        <taxon>Heliantheae</taxon>
        <taxon>Ambrosia</taxon>
    </lineage>
</organism>
<proteinExistence type="inferred from homology"/>
<evidence type="ECO:0000256" key="3">
    <source>
        <dbReference type="RuleBase" id="RU367127"/>
    </source>
</evidence>
<keyword evidence="3" id="KW-0010">Activator</keyword>
<dbReference type="AlphaFoldDB" id="A0AAD5GEZ0"/>
<dbReference type="PANTHER" id="PTHR31602:SF8">
    <property type="entry name" value="GROWTH-REGULATING FACTOR 5"/>
    <property type="match status" value="1"/>
</dbReference>
<protein>
    <recommendedName>
        <fullName evidence="3">Growth-regulating factor</fullName>
    </recommendedName>
</protein>
<dbReference type="EMBL" id="JAMZMK010008927">
    <property type="protein sequence ID" value="KAI7737906.1"/>
    <property type="molecule type" value="Genomic_DNA"/>
</dbReference>
<evidence type="ECO:0000313" key="6">
    <source>
        <dbReference type="EMBL" id="KAI7737906.1"/>
    </source>
</evidence>